<dbReference type="Gene3D" id="3.40.605.10">
    <property type="entry name" value="Aldehyde Dehydrogenase, Chain A, domain 1"/>
    <property type="match status" value="1"/>
</dbReference>
<evidence type="ECO:0000256" key="3">
    <source>
        <dbReference type="ARBA" id="ARBA00023027"/>
    </source>
</evidence>
<feature type="active site" evidence="5">
    <location>
        <position position="253"/>
    </location>
</feature>
<dbReference type="InterPro" id="IPR015590">
    <property type="entry name" value="Aldehyde_DH_dom"/>
</dbReference>
<dbReference type="InterPro" id="IPR029510">
    <property type="entry name" value="Ald_DH_CS_GLU"/>
</dbReference>
<dbReference type="InterPro" id="IPR012394">
    <property type="entry name" value="Aldehyde_DH_NAD(P)"/>
</dbReference>
<reference evidence="9 10" key="1">
    <citation type="submission" date="2020-04" db="EMBL/GenBank/DDBJ databases">
        <authorList>
            <person name="De Canck E."/>
        </authorList>
    </citation>
    <scope>NUCLEOTIDE SEQUENCE [LARGE SCALE GENOMIC DNA]</scope>
    <source>
        <strain evidence="9 10">LMG 24238</strain>
    </source>
</reference>
<accession>A0A6J5CQ78</accession>
<keyword evidence="10" id="KW-1185">Reference proteome</keyword>
<name>A0A6J5CQ78_9BURK</name>
<dbReference type="Pfam" id="PF00171">
    <property type="entry name" value="Aldedh"/>
    <property type="match status" value="1"/>
</dbReference>
<dbReference type="PIRSF" id="PIRSF036492">
    <property type="entry name" value="ALDH"/>
    <property type="match status" value="1"/>
</dbReference>
<evidence type="ECO:0000256" key="7">
    <source>
        <dbReference type="RuleBase" id="RU003345"/>
    </source>
</evidence>
<dbReference type="GO" id="GO:0006081">
    <property type="term" value="P:aldehyde metabolic process"/>
    <property type="evidence" value="ECO:0007669"/>
    <property type="project" value="InterPro"/>
</dbReference>
<protein>
    <recommendedName>
        <fullName evidence="4">Aldehyde dehydrogenase</fullName>
    </recommendedName>
</protein>
<gene>
    <name evidence="9" type="primary">alkH</name>
    <name evidence="9" type="ORF">LMG24238_06707</name>
</gene>
<dbReference type="Proteomes" id="UP000494255">
    <property type="component" value="Unassembled WGS sequence"/>
</dbReference>
<organism evidence="9 10">
    <name type="scientific">Paraburkholderia sediminicola</name>
    <dbReference type="NCBI Taxonomy" id="458836"/>
    <lineage>
        <taxon>Bacteria</taxon>
        <taxon>Pseudomonadati</taxon>
        <taxon>Pseudomonadota</taxon>
        <taxon>Betaproteobacteria</taxon>
        <taxon>Burkholderiales</taxon>
        <taxon>Burkholderiaceae</taxon>
        <taxon>Paraburkholderia</taxon>
    </lineage>
</organism>
<dbReference type="PROSITE" id="PS00687">
    <property type="entry name" value="ALDEHYDE_DEHYDR_GLU"/>
    <property type="match status" value="1"/>
</dbReference>
<dbReference type="InterPro" id="IPR016163">
    <property type="entry name" value="Ald_DH_C"/>
</dbReference>
<evidence type="ECO:0000256" key="1">
    <source>
        <dbReference type="ARBA" id="ARBA00009986"/>
    </source>
</evidence>
<dbReference type="Gene3D" id="3.40.309.10">
    <property type="entry name" value="Aldehyde Dehydrogenase, Chain A, domain 2"/>
    <property type="match status" value="1"/>
</dbReference>
<dbReference type="AlphaFoldDB" id="A0A6J5CQ78"/>
<feature type="active site" evidence="5 6">
    <location>
        <position position="219"/>
    </location>
</feature>
<evidence type="ECO:0000256" key="2">
    <source>
        <dbReference type="ARBA" id="ARBA00023002"/>
    </source>
</evidence>
<dbReference type="PANTHER" id="PTHR43570:SF20">
    <property type="entry name" value="ALDEHYDE DEHYDROGENASE ALDX-RELATED"/>
    <property type="match status" value="1"/>
</dbReference>
<evidence type="ECO:0000313" key="10">
    <source>
        <dbReference type="Proteomes" id="UP000494255"/>
    </source>
</evidence>
<dbReference type="EMBL" id="CADIKC010000014">
    <property type="protein sequence ID" value="CAB3741033.1"/>
    <property type="molecule type" value="Genomic_DNA"/>
</dbReference>
<comment type="similarity">
    <text evidence="1 4 7">Belongs to the aldehyde dehydrogenase family.</text>
</comment>
<dbReference type="PANTHER" id="PTHR43570">
    <property type="entry name" value="ALDEHYDE DEHYDROGENASE"/>
    <property type="match status" value="1"/>
</dbReference>
<sequence length="446" mass="48474">MTIQPDSQAAASREEVQRVFDLQRRTRWSARKTTAEQRKQTLLRLREALSARTDDIVKALADDMGRPADVAAMEVFQPIRKIDETIKHLDDWMAPTPVSNLVQASSAAIRWEPRGVVLLFGPWNFPISLVFEPLVALLAAGNTAVVKPNEIAPASSRITAEIIRDVFEEREVAAIEGGIDVAEALLELPFDHIFLTGSPKVGRAVMAAAAKNLSSVTLELGGKSPAIIDTTADLDAVVDQLGVATMVNCGQVCLSVDYILVPNRLRDELVTRLSAFFKNTFYADGVYQASRNSRIVNGANFKRLKGYLDDAVERGATVAFGGKAYEDALVIEPTILIDVPAEADVLSNEIFGPIVPVVGYDDVDNIISHVRGGTNPLAMFIFSKDNQFVEQVLENTSSGGVTVNGWAVHYWEDALPFGGIGDSGMGRYHGIAGFREFSHSRAVAFG</sequence>
<dbReference type="SUPFAM" id="SSF53720">
    <property type="entry name" value="ALDH-like"/>
    <property type="match status" value="1"/>
</dbReference>
<keyword evidence="3" id="KW-0520">NAD</keyword>
<evidence type="ECO:0000313" key="9">
    <source>
        <dbReference type="EMBL" id="CAB3741033.1"/>
    </source>
</evidence>
<dbReference type="GO" id="GO:0005737">
    <property type="term" value="C:cytoplasm"/>
    <property type="evidence" value="ECO:0007669"/>
    <property type="project" value="TreeGrafter"/>
</dbReference>
<dbReference type="RefSeq" id="WP_246287927.1">
    <property type="nucleotide sequence ID" value="NZ_CADIKC010000014.1"/>
</dbReference>
<feature type="domain" description="Aldehyde dehydrogenase" evidence="8">
    <location>
        <begin position="9"/>
        <end position="443"/>
    </location>
</feature>
<dbReference type="GeneID" id="97045280"/>
<evidence type="ECO:0000256" key="4">
    <source>
        <dbReference type="PIRNR" id="PIRNR036492"/>
    </source>
</evidence>
<evidence type="ECO:0000256" key="6">
    <source>
        <dbReference type="PROSITE-ProRule" id="PRU10007"/>
    </source>
</evidence>
<evidence type="ECO:0000259" key="8">
    <source>
        <dbReference type="Pfam" id="PF00171"/>
    </source>
</evidence>
<evidence type="ECO:0000256" key="5">
    <source>
        <dbReference type="PIRSR" id="PIRSR036492-1"/>
    </source>
</evidence>
<dbReference type="InterPro" id="IPR016162">
    <property type="entry name" value="Ald_DH_N"/>
</dbReference>
<keyword evidence="2 4" id="KW-0560">Oxidoreductase</keyword>
<dbReference type="GO" id="GO:0004029">
    <property type="term" value="F:aldehyde dehydrogenase (NAD+) activity"/>
    <property type="evidence" value="ECO:0007669"/>
    <property type="project" value="TreeGrafter"/>
</dbReference>
<proteinExistence type="inferred from homology"/>
<dbReference type="InterPro" id="IPR016161">
    <property type="entry name" value="Ald_DH/histidinol_DH"/>
</dbReference>